<dbReference type="AlphaFoldDB" id="A0AAQ0CGU4"/>
<evidence type="ECO:0000313" key="3">
    <source>
        <dbReference type="EMBL" id="QRL02411.1"/>
    </source>
</evidence>
<evidence type="ECO:0000256" key="1">
    <source>
        <dbReference type="SAM" id="Phobius"/>
    </source>
</evidence>
<keyword evidence="1" id="KW-0472">Membrane</keyword>
<accession>A0AAQ0CGU4</accession>
<dbReference type="EMBL" id="QDKN01000007">
    <property type="protein sequence ID" value="NPT32007.1"/>
    <property type="molecule type" value="Genomic_DNA"/>
</dbReference>
<evidence type="ECO:0000313" key="4">
    <source>
        <dbReference type="Proteomes" id="UP000663479"/>
    </source>
</evidence>
<gene>
    <name evidence="2" type="ORF">DDR56_15740</name>
    <name evidence="3" type="ORF">JDS37_14010</name>
</gene>
<keyword evidence="5" id="KW-1185">Reference proteome</keyword>
<name>A0AAQ0CGU4_9GAMM</name>
<proteinExistence type="predicted"/>
<protein>
    <recommendedName>
        <fullName evidence="6">Transmembrane protein</fullName>
    </recommendedName>
</protein>
<reference evidence="2 5" key="1">
    <citation type="submission" date="2018-04" db="EMBL/GenBank/DDBJ databases">
        <authorList>
            <person name="Li G."/>
            <person name="Du W."/>
            <person name="Bai Y."/>
        </authorList>
    </citation>
    <scope>NUCLEOTIDE SEQUENCE [LARGE SCALE GENOMIC DNA]</scope>
    <source>
        <strain evidence="2 5">YYYZ-3</strain>
    </source>
</reference>
<evidence type="ECO:0008006" key="6">
    <source>
        <dbReference type="Google" id="ProtNLM"/>
    </source>
</evidence>
<feature type="transmembrane region" description="Helical" evidence="1">
    <location>
        <begin position="7"/>
        <end position="27"/>
    </location>
</feature>
<keyword evidence="1" id="KW-0812">Transmembrane</keyword>
<feature type="transmembrane region" description="Helical" evidence="1">
    <location>
        <begin position="39"/>
        <end position="58"/>
    </location>
</feature>
<dbReference type="GeneID" id="93948255"/>
<evidence type="ECO:0000313" key="2">
    <source>
        <dbReference type="EMBL" id="NPT32007.1"/>
    </source>
</evidence>
<dbReference type="EMBL" id="CP066539">
    <property type="protein sequence ID" value="QRL02411.1"/>
    <property type="molecule type" value="Genomic_DNA"/>
</dbReference>
<organism evidence="3 4">
    <name type="scientific">Vreelandella venusta</name>
    <dbReference type="NCBI Taxonomy" id="44935"/>
    <lineage>
        <taxon>Bacteria</taxon>
        <taxon>Pseudomonadati</taxon>
        <taxon>Pseudomonadota</taxon>
        <taxon>Gammaproteobacteria</taxon>
        <taxon>Oceanospirillales</taxon>
        <taxon>Halomonadaceae</taxon>
        <taxon>Vreelandella</taxon>
    </lineage>
</organism>
<dbReference type="Proteomes" id="UP000663479">
    <property type="component" value="Chromosome"/>
</dbReference>
<keyword evidence="1" id="KW-1133">Transmembrane helix</keyword>
<dbReference type="Proteomes" id="UP001318401">
    <property type="component" value="Unassembled WGS sequence"/>
</dbReference>
<reference evidence="3" key="2">
    <citation type="submission" date="2020-12" db="EMBL/GenBank/DDBJ databases">
        <title>Genome reconstruction of Halomonas venusta strain DSM 4743.</title>
        <authorList>
            <person name="Aguirre-Garrido J.F."/>
            <person name="Hernandez-Soto L.M."/>
            <person name="Martinez-Abarca F."/>
        </authorList>
    </citation>
    <scope>NUCLEOTIDE SEQUENCE</scope>
    <source>
        <strain evidence="3">4743</strain>
    </source>
</reference>
<feature type="transmembrane region" description="Helical" evidence="1">
    <location>
        <begin position="87"/>
        <end position="111"/>
    </location>
</feature>
<evidence type="ECO:0000313" key="5">
    <source>
        <dbReference type="Proteomes" id="UP001318401"/>
    </source>
</evidence>
<sequence length="122" mass="13193">MTHTLRFIYQLVSWGGTALAWTNGAILVWDGCINEQYRAITFAVALLFGVIGGIALGVERSLSRIHRCSTKASNEQLNSASASSWTLLYVCLIAGVFLLALVMGSGLFAIIGRLQQGFHIFG</sequence>
<dbReference type="KEGG" id="hvn:EI420_15235"/>
<dbReference type="RefSeq" id="WP_125750693.1">
    <property type="nucleotide sequence ID" value="NZ_BJUL01000001.1"/>
</dbReference>